<comment type="caution">
    <text evidence="9">The sequence shown here is derived from an EMBL/GenBank/DDBJ whole genome shotgun (WGS) entry which is preliminary data.</text>
</comment>
<comment type="similarity">
    <text evidence="1 5">Belongs to the AB hydrolase superfamily.</text>
</comment>
<gene>
    <name evidence="9" type="ORF">QE152_g19311</name>
</gene>
<feature type="active site" evidence="6">
    <location>
        <position position="133"/>
    </location>
</feature>
<feature type="active site" evidence="6">
    <location>
        <position position="156"/>
    </location>
</feature>
<reference evidence="9 10" key="1">
    <citation type="journal article" date="2024" name="BMC Genomics">
        <title>De novo assembly and annotation of Popillia japonica's genome with initial clues to its potential as an invasive pest.</title>
        <authorList>
            <person name="Cucini C."/>
            <person name="Boschi S."/>
            <person name="Funari R."/>
            <person name="Cardaioli E."/>
            <person name="Iannotti N."/>
            <person name="Marturano G."/>
            <person name="Paoli F."/>
            <person name="Bruttini M."/>
            <person name="Carapelli A."/>
            <person name="Frati F."/>
            <person name="Nardi F."/>
        </authorList>
    </citation>
    <scope>NUCLEOTIDE SEQUENCE [LARGE SCALE GENOMIC DNA]</scope>
    <source>
        <strain evidence="9">DMR45628</strain>
    </source>
</reference>
<dbReference type="PANTHER" id="PTHR14189:SF0">
    <property type="entry name" value="PROTEIN PHOSPHATASE METHYLESTERASE 1"/>
    <property type="match status" value="1"/>
</dbReference>
<comment type="catalytic activity">
    <reaction evidence="4">
        <text>[phosphatase 2A protein]-C-terminal L-leucine methyl ester + H2O = [phosphatase 2A protein]-C-terminal L-leucine + methanol + H(+)</text>
        <dbReference type="Rhea" id="RHEA:48548"/>
        <dbReference type="Rhea" id="RHEA-COMP:12134"/>
        <dbReference type="Rhea" id="RHEA-COMP:12135"/>
        <dbReference type="ChEBI" id="CHEBI:15377"/>
        <dbReference type="ChEBI" id="CHEBI:15378"/>
        <dbReference type="ChEBI" id="CHEBI:17790"/>
        <dbReference type="ChEBI" id="CHEBI:90516"/>
        <dbReference type="ChEBI" id="CHEBI:90517"/>
        <dbReference type="EC" id="3.1.1.89"/>
    </reaction>
</comment>
<evidence type="ECO:0000313" key="9">
    <source>
        <dbReference type="EMBL" id="KAK9723188.1"/>
    </source>
</evidence>
<dbReference type="PIRSF" id="PIRSF022950">
    <property type="entry name" value="PPase_methylesterase_euk"/>
    <property type="match status" value="1"/>
</dbReference>
<accession>A0AAW1KSY7</accession>
<dbReference type="EMBL" id="JASPKY010000182">
    <property type="protein sequence ID" value="KAK9723188.1"/>
    <property type="molecule type" value="Genomic_DNA"/>
</dbReference>
<keyword evidence="3 5" id="KW-0378">Hydrolase</keyword>
<dbReference type="Pfam" id="PF12697">
    <property type="entry name" value="Abhydrolase_6"/>
    <property type="match status" value="1"/>
</dbReference>
<evidence type="ECO:0000256" key="4">
    <source>
        <dbReference type="ARBA" id="ARBA00049203"/>
    </source>
</evidence>
<evidence type="ECO:0000256" key="1">
    <source>
        <dbReference type="ARBA" id="ARBA00008645"/>
    </source>
</evidence>
<evidence type="ECO:0000256" key="5">
    <source>
        <dbReference type="PIRNR" id="PIRNR022950"/>
    </source>
</evidence>
<dbReference type="InterPro" id="IPR000073">
    <property type="entry name" value="AB_hydrolase_1"/>
</dbReference>
<dbReference type="Proteomes" id="UP001458880">
    <property type="component" value="Unassembled WGS sequence"/>
</dbReference>
<sequence length="380" mass="41106">MSLRKSVLSRGSKRMSVSTKDFSPTTWIKYFDNKKSVQVNGSTFNVYTKGSDGPGIIALHGGGYSGLTWALFAEEITTKINCHVVAIDLRGHGLTHTTDDSDLDLLTLANDVNDIITAFYVNEIPPIVLIGHSMGGAVAVEAARIVERAVALCVIDVVEGSALESLSAMQNILRGRPMSFPSLEHAIQWSFRGGQTHNLEAARVSVPGQIKNVKTGQLGTHDAELQATTRDDAGSTLRLMHQQSADSIAEVDETDTAGSSTANSHEGEEAAASIDSNVYTWRIDLSKTERFWNGWFKGLSQKFLNLPIPKVLLLANIHGLDTVLTIGQMQGKFQMQVLHKSGHAIHEDQPGNVADIVSGFLVKQKLTVAKEGFTPVMPAC</sequence>
<dbReference type="PANTHER" id="PTHR14189">
    <property type="entry name" value="PROTEIN PHOSPHATASE METHYLESTERASE-1 RELATED"/>
    <property type="match status" value="1"/>
</dbReference>
<evidence type="ECO:0000256" key="3">
    <source>
        <dbReference type="ARBA" id="ARBA00022801"/>
    </source>
</evidence>
<evidence type="ECO:0000313" key="10">
    <source>
        <dbReference type="Proteomes" id="UP001458880"/>
    </source>
</evidence>
<feature type="domain" description="AB hydrolase-1" evidence="8">
    <location>
        <begin position="56"/>
        <end position="355"/>
    </location>
</feature>
<comment type="function">
    <text evidence="5">Demethylates proteins that have been reversibly carboxymethylated.</text>
</comment>
<dbReference type="AlphaFoldDB" id="A0AAW1KSY7"/>
<feature type="region of interest" description="Disordered" evidence="7">
    <location>
        <begin position="244"/>
        <end position="269"/>
    </location>
</feature>
<feature type="active site" evidence="6">
    <location>
        <position position="343"/>
    </location>
</feature>
<organism evidence="9 10">
    <name type="scientific">Popillia japonica</name>
    <name type="common">Japanese beetle</name>
    <dbReference type="NCBI Taxonomy" id="7064"/>
    <lineage>
        <taxon>Eukaryota</taxon>
        <taxon>Metazoa</taxon>
        <taxon>Ecdysozoa</taxon>
        <taxon>Arthropoda</taxon>
        <taxon>Hexapoda</taxon>
        <taxon>Insecta</taxon>
        <taxon>Pterygota</taxon>
        <taxon>Neoptera</taxon>
        <taxon>Endopterygota</taxon>
        <taxon>Coleoptera</taxon>
        <taxon>Polyphaga</taxon>
        <taxon>Scarabaeiformia</taxon>
        <taxon>Scarabaeidae</taxon>
        <taxon>Rutelinae</taxon>
        <taxon>Popillia</taxon>
    </lineage>
</organism>
<dbReference type="GO" id="GO:0051723">
    <property type="term" value="F:protein methylesterase activity"/>
    <property type="evidence" value="ECO:0007669"/>
    <property type="project" value="UniProtKB-EC"/>
</dbReference>
<evidence type="ECO:0000256" key="7">
    <source>
        <dbReference type="SAM" id="MobiDB-lite"/>
    </source>
</evidence>
<dbReference type="InterPro" id="IPR029058">
    <property type="entry name" value="AB_hydrolase_fold"/>
</dbReference>
<dbReference type="Gene3D" id="3.40.50.1820">
    <property type="entry name" value="alpha/beta hydrolase"/>
    <property type="match status" value="1"/>
</dbReference>
<proteinExistence type="inferred from homology"/>
<keyword evidence="10" id="KW-1185">Reference proteome</keyword>
<evidence type="ECO:0000259" key="8">
    <source>
        <dbReference type="Pfam" id="PF12697"/>
    </source>
</evidence>
<dbReference type="InterPro" id="IPR016812">
    <property type="entry name" value="PPase_methylesterase_euk"/>
</dbReference>
<evidence type="ECO:0000256" key="6">
    <source>
        <dbReference type="PIRSR" id="PIRSR022950-1"/>
    </source>
</evidence>
<dbReference type="SUPFAM" id="SSF53474">
    <property type="entry name" value="alpha/beta-Hydrolases"/>
    <property type="match status" value="1"/>
</dbReference>
<evidence type="ECO:0000256" key="2">
    <source>
        <dbReference type="ARBA" id="ARBA00022487"/>
    </source>
</evidence>
<name>A0AAW1KSY7_POPJA</name>
<protein>
    <recommendedName>
        <fullName evidence="5">Protein phosphatase methylesterase 1</fullName>
        <shortName evidence="5">PME-1</shortName>
        <ecNumber evidence="5">3.1.1.-</ecNumber>
    </recommendedName>
</protein>
<keyword evidence="2 5" id="KW-0719">Serine esterase</keyword>
<dbReference type="EC" id="3.1.1.-" evidence="5"/>